<keyword evidence="1 3" id="KW-0807">Transducer</keyword>
<evidence type="ECO:0000313" key="5">
    <source>
        <dbReference type="EMBL" id="WZL70963.1"/>
    </source>
</evidence>
<gene>
    <name evidence="5" type="ORF">QBE51_05425</name>
</gene>
<feature type="domain" description="Methyl-accepting transducer" evidence="4">
    <location>
        <begin position="57"/>
        <end position="276"/>
    </location>
</feature>
<dbReference type="PANTHER" id="PTHR32089">
    <property type="entry name" value="METHYL-ACCEPTING CHEMOTAXIS PROTEIN MCPB"/>
    <property type="match status" value="1"/>
</dbReference>
<evidence type="ECO:0000256" key="1">
    <source>
        <dbReference type="ARBA" id="ARBA00023224"/>
    </source>
</evidence>
<dbReference type="InterPro" id="IPR004090">
    <property type="entry name" value="Chemotax_Me-accpt_rcpt"/>
</dbReference>
<dbReference type="PROSITE" id="PS50111">
    <property type="entry name" value="CHEMOTAXIS_TRANSDUC_2"/>
    <property type="match status" value="1"/>
</dbReference>
<evidence type="ECO:0000259" key="4">
    <source>
        <dbReference type="PROSITE" id="PS50111"/>
    </source>
</evidence>
<dbReference type="RefSeq" id="WP_341877924.1">
    <property type="nucleotide sequence ID" value="NZ_CP121687.1"/>
</dbReference>
<name>A0ABZ2Y6I6_9FIRM</name>
<evidence type="ECO:0000256" key="3">
    <source>
        <dbReference type="PROSITE-ProRule" id="PRU00284"/>
    </source>
</evidence>
<proteinExistence type="inferred from homology"/>
<evidence type="ECO:0000256" key="2">
    <source>
        <dbReference type="ARBA" id="ARBA00029447"/>
    </source>
</evidence>
<dbReference type="EMBL" id="CP121687">
    <property type="protein sequence ID" value="WZL70963.1"/>
    <property type="molecule type" value="Genomic_DNA"/>
</dbReference>
<dbReference type="Proteomes" id="UP001486565">
    <property type="component" value="Chromosome"/>
</dbReference>
<comment type="similarity">
    <text evidence="2">Belongs to the methyl-accepting chemotaxis (MCP) protein family.</text>
</comment>
<dbReference type="PRINTS" id="PR00260">
    <property type="entry name" value="CHEMTRNSDUCR"/>
</dbReference>
<accession>A0ABZ2Y6I6</accession>
<dbReference type="SUPFAM" id="SSF58104">
    <property type="entry name" value="Methyl-accepting chemotaxis protein (MCP) signaling domain"/>
    <property type="match status" value="1"/>
</dbReference>
<evidence type="ECO:0000313" key="6">
    <source>
        <dbReference type="Proteomes" id="UP001486565"/>
    </source>
</evidence>
<dbReference type="Pfam" id="PF00015">
    <property type="entry name" value="MCPsignal"/>
    <property type="match status" value="1"/>
</dbReference>
<keyword evidence="6" id="KW-1185">Reference proteome</keyword>
<dbReference type="Gene3D" id="1.10.287.950">
    <property type="entry name" value="Methyl-accepting chemotaxis protein"/>
    <property type="match status" value="1"/>
</dbReference>
<dbReference type="SMART" id="SM00283">
    <property type="entry name" value="MA"/>
    <property type="match status" value="1"/>
</dbReference>
<protein>
    <submittedName>
        <fullName evidence="5">Methyl-accepting chemotaxis protein</fullName>
    </submittedName>
</protein>
<reference evidence="5 6" key="1">
    <citation type="submission" date="2023-03" db="EMBL/GenBank/DDBJ databases">
        <title>Novel Species.</title>
        <authorList>
            <person name="Ma S."/>
        </authorList>
    </citation>
    <scope>NUCLEOTIDE SEQUENCE [LARGE SCALE GENOMIC DNA]</scope>
    <source>
        <strain evidence="5 6">LIND6LT2</strain>
    </source>
</reference>
<dbReference type="PANTHER" id="PTHR32089:SF112">
    <property type="entry name" value="LYSOZYME-LIKE PROTEIN-RELATED"/>
    <property type="match status" value="1"/>
</dbReference>
<sequence length="315" mass="35681">MFFRRKKDIVMQEVKEVKANDEQPSNDVDIKSVVNKLYNQIVHAIEKQENVNVQHGELANLAEEINKSVNEVNLVIEQSDQNIIELSEVSEMLSSISRESVDKAKEGKLAADKLYKIITYLEKGSQELSMKMMELEKRSNEINMINKAIRNIASQTNLLALNAAIEAARAGESGRGFAVVANEVKKLSEETSNSAKNIEALIKNIQYDIMATLEKNKKNEETIGKGIQMSQVVNEKVTDMENGFQQMQLKVYDVDKSIQTQRKYSNDILRQTKISGDLLMDMHDQLINHVERASIVDEHLQNQLKEMKEIVGTGL</sequence>
<dbReference type="InterPro" id="IPR004089">
    <property type="entry name" value="MCPsignal_dom"/>
</dbReference>
<organism evidence="5 6">
    <name type="scientific">Defluviitalea saccharophila</name>
    <dbReference type="NCBI Taxonomy" id="879970"/>
    <lineage>
        <taxon>Bacteria</taxon>
        <taxon>Bacillati</taxon>
        <taxon>Bacillota</taxon>
        <taxon>Clostridia</taxon>
        <taxon>Lachnospirales</taxon>
        <taxon>Defluviitaleaceae</taxon>
        <taxon>Defluviitalea</taxon>
    </lineage>
</organism>